<protein>
    <submittedName>
        <fullName evidence="1">Uncharacterized protein</fullName>
    </submittedName>
</protein>
<dbReference type="EMBL" id="CP039349">
    <property type="protein sequence ID" value="QCD94433.1"/>
    <property type="molecule type" value="Genomic_DNA"/>
</dbReference>
<evidence type="ECO:0000313" key="2">
    <source>
        <dbReference type="Proteomes" id="UP000501690"/>
    </source>
</evidence>
<dbReference type="Proteomes" id="UP000501690">
    <property type="component" value="Linkage Group LG5"/>
</dbReference>
<gene>
    <name evidence="1" type="ORF">DEO72_LG5g2517</name>
</gene>
<accession>A0A4D6M0Z0</accession>
<sequence length="64" mass="7739">MKMVEMRAVAYVQQAWSMLTRVRPTYNDGFDHNHRYFILFNEACLSKTLQVKPRFIHSLHSFNY</sequence>
<dbReference type="AlphaFoldDB" id="A0A4D6M0Z0"/>
<reference evidence="1 2" key="1">
    <citation type="submission" date="2019-04" db="EMBL/GenBank/DDBJ databases">
        <title>An improved genome assembly and genetic linkage map for asparagus bean, Vigna unguiculata ssp. sesquipedialis.</title>
        <authorList>
            <person name="Xia Q."/>
            <person name="Zhang R."/>
            <person name="Dong Y."/>
        </authorList>
    </citation>
    <scope>NUCLEOTIDE SEQUENCE [LARGE SCALE GENOMIC DNA]</scope>
    <source>
        <tissue evidence="1">Leaf</tissue>
    </source>
</reference>
<name>A0A4D6M0Z0_VIGUN</name>
<proteinExistence type="predicted"/>
<organism evidence="1 2">
    <name type="scientific">Vigna unguiculata</name>
    <name type="common">Cowpea</name>
    <dbReference type="NCBI Taxonomy" id="3917"/>
    <lineage>
        <taxon>Eukaryota</taxon>
        <taxon>Viridiplantae</taxon>
        <taxon>Streptophyta</taxon>
        <taxon>Embryophyta</taxon>
        <taxon>Tracheophyta</taxon>
        <taxon>Spermatophyta</taxon>
        <taxon>Magnoliopsida</taxon>
        <taxon>eudicotyledons</taxon>
        <taxon>Gunneridae</taxon>
        <taxon>Pentapetalae</taxon>
        <taxon>rosids</taxon>
        <taxon>fabids</taxon>
        <taxon>Fabales</taxon>
        <taxon>Fabaceae</taxon>
        <taxon>Papilionoideae</taxon>
        <taxon>50 kb inversion clade</taxon>
        <taxon>NPAAA clade</taxon>
        <taxon>indigoferoid/millettioid clade</taxon>
        <taxon>Phaseoleae</taxon>
        <taxon>Vigna</taxon>
    </lineage>
</organism>
<keyword evidence="2" id="KW-1185">Reference proteome</keyword>
<evidence type="ECO:0000313" key="1">
    <source>
        <dbReference type="EMBL" id="QCD94433.1"/>
    </source>
</evidence>